<dbReference type="PANTHER" id="PTHR23155:SF1071">
    <property type="entry name" value="DISEASE RESISTANCE RPP13-LIKE PROTEIN 1"/>
    <property type="match status" value="1"/>
</dbReference>
<protein>
    <submittedName>
        <fullName evidence="4">Putative disease resistance RPP13-like protein 1</fullName>
    </submittedName>
</protein>
<evidence type="ECO:0000313" key="4">
    <source>
        <dbReference type="EMBL" id="RVW25632.1"/>
    </source>
</evidence>
<evidence type="ECO:0000259" key="3">
    <source>
        <dbReference type="Pfam" id="PF23559"/>
    </source>
</evidence>
<dbReference type="AlphaFoldDB" id="A0A438CQZ5"/>
<dbReference type="FunFam" id="1.10.10.10:FF:000322">
    <property type="entry name" value="Probable disease resistance protein At1g63360"/>
    <property type="match status" value="1"/>
</dbReference>
<dbReference type="Gene3D" id="1.10.10.10">
    <property type="entry name" value="Winged helix-like DNA-binding domain superfamily/Winged helix DNA-binding domain"/>
    <property type="match status" value="1"/>
</dbReference>
<organism evidence="4 5">
    <name type="scientific">Vitis vinifera</name>
    <name type="common">Grape</name>
    <dbReference type="NCBI Taxonomy" id="29760"/>
    <lineage>
        <taxon>Eukaryota</taxon>
        <taxon>Viridiplantae</taxon>
        <taxon>Streptophyta</taxon>
        <taxon>Embryophyta</taxon>
        <taxon>Tracheophyta</taxon>
        <taxon>Spermatophyta</taxon>
        <taxon>Magnoliopsida</taxon>
        <taxon>eudicotyledons</taxon>
        <taxon>Gunneridae</taxon>
        <taxon>Pentapetalae</taxon>
        <taxon>rosids</taxon>
        <taxon>Vitales</taxon>
        <taxon>Vitaceae</taxon>
        <taxon>Viteae</taxon>
        <taxon>Vitis</taxon>
    </lineage>
</organism>
<keyword evidence="2" id="KW-0611">Plant defense</keyword>
<dbReference type="InterPro" id="IPR058922">
    <property type="entry name" value="WHD_DRP"/>
</dbReference>
<feature type="domain" description="Disease resistance protein winged helix" evidence="3">
    <location>
        <begin position="30"/>
        <end position="98"/>
    </location>
</feature>
<gene>
    <name evidence="4" type="primary">RPPL1_98</name>
    <name evidence="4" type="ORF">CK203_104949</name>
</gene>
<evidence type="ECO:0000256" key="1">
    <source>
        <dbReference type="ARBA" id="ARBA00022737"/>
    </source>
</evidence>
<sequence>MMKGKILQTLRLSYDHLPAHLKQCFAYCAIFPKDYEFKKDSLVLLWIAEGFVQQPKGNKRLEEAGGEYFQDLVSRSFFQQSSNDKSCFVMHDLMKDLAQFVSRDICFRLEDMLKDGNPCKVFEKARHSSYIRGKRDVLTKFEAFNGLECLRSFLPLDPMGKTGVSYLANKVPSDLLPKLRCLRFYLSMVIASLNCRIQLAT</sequence>
<dbReference type="Proteomes" id="UP000288805">
    <property type="component" value="Unassembled WGS sequence"/>
</dbReference>
<dbReference type="Pfam" id="PF23559">
    <property type="entry name" value="WHD_DRP"/>
    <property type="match status" value="1"/>
</dbReference>
<dbReference type="EMBL" id="QGNW01002074">
    <property type="protein sequence ID" value="RVW25632.1"/>
    <property type="molecule type" value="Genomic_DNA"/>
</dbReference>
<name>A0A438CQZ5_VITVI</name>
<dbReference type="InterPro" id="IPR036388">
    <property type="entry name" value="WH-like_DNA-bd_sf"/>
</dbReference>
<reference evidence="4 5" key="1">
    <citation type="journal article" date="2018" name="PLoS Genet.">
        <title>Population sequencing reveals clonal diversity and ancestral inbreeding in the grapevine cultivar Chardonnay.</title>
        <authorList>
            <person name="Roach M.J."/>
            <person name="Johnson D.L."/>
            <person name="Bohlmann J."/>
            <person name="van Vuuren H.J."/>
            <person name="Jones S.J."/>
            <person name="Pretorius I.S."/>
            <person name="Schmidt S.A."/>
            <person name="Borneman A.R."/>
        </authorList>
    </citation>
    <scope>NUCLEOTIDE SEQUENCE [LARGE SCALE GENOMIC DNA]</scope>
    <source>
        <strain evidence="5">cv. Chardonnay</strain>
        <tissue evidence="4">Leaf</tissue>
    </source>
</reference>
<evidence type="ECO:0000256" key="2">
    <source>
        <dbReference type="ARBA" id="ARBA00022821"/>
    </source>
</evidence>
<accession>A0A438CQZ5</accession>
<proteinExistence type="predicted"/>
<keyword evidence="1" id="KW-0677">Repeat</keyword>
<dbReference type="InterPro" id="IPR044974">
    <property type="entry name" value="Disease_R_plants"/>
</dbReference>
<evidence type="ECO:0000313" key="5">
    <source>
        <dbReference type="Proteomes" id="UP000288805"/>
    </source>
</evidence>
<dbReference type="PANTHER" id="PTHR23155">
    <property type="entry name" value="DISEASE RESISTANCE PROTEIN RP"/>
    <property type="match status" value="1"/>
</dbReference>
<dbReference type="GO" id="GO:0006952">
    <property type="term" value="P:defense response"/>
    <property type="evidence" value="ECO:0007669"/>
    <property type="project" value="UniProtKB-KW"/>
</dbReference>
<comment type="caution">
    <text evidence="4">The sequence shown here is derived from an EMBL/GenBank/DDBJ whole genome shotgun (WGS) entry which is preliminary data.</text>
</comment>